<dbReference type="InterPro" id="IPR001173">
    <property type="entry name" value="Glyco_trans_2-like"/>
</dbReference>
<reference evidence="2 3" key="1">
    <citation type="submission" date="2020-10" db="EMBL/GenBank/DDBJ databases">
        <title>Complete genome of Cruoricapor ignavus strain M1214 isolated from the blood culture of a febrile patient.</title>
        <authorList>
            <person name="Guglielmino C.J.D."/>
        </authorList>
    </citation>
    <scope>NUCLEOTIDE SEQUENCE [LARGE SCALE GENOMIC DNA]</scope>
    <source>
        <strain evidence="2 3">M1214</strain>
    </source>
</reference>
<gene>
    <name evidence="2" type="ORF">IMZ16_06605</name>
</gene>
<evidence type="ECO:0000259" key="1">
    <source>
        <dbReference type="Pfam" id="PF00535"/>
    </source>
</evidence>
<dbReference type="PANTHER" id="PTHR43685">
    <property type="entry name" value="GLYCOSYLTRANSFERASE"/>
    <property type="match status" value="1"/>
</dbReference>
<evidence type="ECO:0000313" key="3">
    <source>
        <dbReference type="Proteomes" id="UP000593605"/>
    </source>
</evidence>
<keyword evidence="2" id="KW-0808">Transferase</keyword>
<dbReference type="Pfam" id="PF00535">
    <property type="entry name" value="Glycos_transf_2"/>
    <property type="match status" value="1"/>
</dbReference>
<dbReference type="SUPFAM" id="SSF53448">
    <property type="entry name" value="Nucleotide-diphospho-sugar transferases"/>
    <property type="match status" value="1"/>
</dbReference>
<dbReference type="CDD" id="cd00761">
    <property type="entry name" value="Glyco_tranf_GTA_type"/>
    <property type="match status" value="1"/>
</dbReference>
<feature type="domain" description="Glycosyltransferase 2-like" evidence="1">
    <location>
        <begin position="4"/>
        <end position="166"/>
    </location>
</feature>
<accession>A0A7M1T1S2</accession>
<dbReference type="InterPro" id="IPR029044">
    <property type="entry name" value="Nucleotide-diphossugar_trans"/>
</dbReference>
<dbReference type="Proteomes" id="UP000593605">
    <property type="component" value="Chromosome"/>
</dbReference>
<dbReference type="PANTHER" id="PTHR43685:SF2">
    <property type="entry name" value="GLYCOSYLTRANSFERASE 2-LIKE DOMAIN-CONTAINING PROTEIN"/>
    <property type="match status" value="1"/>
</dbReference>
<dbReference type="RefSeq" id="WP_193439377.1">
    <property type="nucleotide sequence ID" value="NZ_CP063145.1"/>
</dbReference>
<dbReference type="KEGG" id="civ:IMZ16_06605"/>
<protein>
    <submittedName>
        <fullName evidence="2">Glycosyltransferase family 2 protein</fullName>
    </submittedName>
</protein>
<proteinExistence type="predicted"/>
<dbReference type="AlphaFoldDB" id="A0A7M1T1S2"/>
<sequence>MKLSVCIPVFNFDVRRLVSDLAQEISRKKIDAEIILIDDASEDYFQEKNSEITPRVNSYIFLQENIGRSAIRNMFLKYASGEWLLFLDCDAGIVSENFLSKYLEFFAQNPEATAVYGGFSEDGAQRTLRNYYSAKREVPDIAARRKHPHTSLKGINFAIRRDVFAKINFDERISTYGYEDWMLGYSLAKNEFPVDHIENPVLHLDKTTDAEFLKKTECSMRTLARLLKDKQYADAISGMKIAKAYRLLSYLHLAKHFSELFNVFEKPVKRLLLSGNYFIPLLDFYKILLLCSLMEQDMD</sequence>
<evidence type="ECO:0000313" key="2">
    <source>
        <dbReference type="EMBL" id="QOR73207.1"/>
    </source>
</evidence>
<dbReference type="EMBL" id="CP063145">
    <property type="protein sequence ID" value="QOR73207.1"/>
    <property type="molecule type" value="Genomic_DNA"/>
</dbReference>
<dbReference type="GO" id="GO:0016740">
    <property type="term" value="F:transferase activity"/>
    <property type="evidence" value="ECO:0007669"/>
    <property type="project" value="UniProtKB-KW"/>
</dbReference>
<dbReference type="InterPro" id="IPR050834">
    <property type="entry name" value="Glycosyltransf_2"/>
</dbReference>
<organism evidence="2 3">
    <name type="scientific">Cruoricaptor ignavus</name>
    <dbReference type="NCBI Taxonomy" id="1118202"/>
    <lineage>
        <taxon>Bacteria</taxon>
        <taxon>Pseudomonadati</taxon>
        <taxon>Bacteroidota</taxon>
        <taxon>Flavobacteriia</taxon>
        <taxon>Flavobacteriales</taxon>
        <taxon>Weeksellaceae</taxon>
        <taxon>Cruoricaptor</taxon>
    </lineage>
</organism>
<dbReference type="Gene3D" id="3.90.550.10">
    <property type="entry name" value="Spore Coat Polysaccharide Biosynthesis Protein SpsA, Chain A"/>
    <property type="match status" value="1"/>
</dbReference>
<name>A0A7M1T1S2_9FLAO</name>